<proteinExistence type="predicted"/>
<name>A0AAN8Y984_SOLBU</name>
<sequence>MESFVRCLRASELVGFDCQEPYRPNRLAIHFGYDQDFPKWIPRSPSSLEIAWYNNSRPMDYNLRLYYLSRLFELDVHNI</sequence>
<dbReference type="Proteomes" id="UP001371456">
    <property type="component" value="Unassembled WGS sequence"/>
</dbReference>
<accession>A0AAN8Y984</accession>
<evidence type="ECO:0000259" key="1">
    <source>
        <dbReference type="Pfam" id="PF10536"/>
    </source>
</evidence>
<dbReference type="EMBL" id="JBANQN010000007">
    <property type="protein sequence ID" value="KAK6784405.1"/>
    <property type="molecule type" value="Genomic_DNA"/>
</dbReference>
<gene>
    <name evidence="2" type="ORF">RDI58_017860</name>
</gene>
<evidence type="ECO:0000313" key="3">
    <source>
        <dbReference type="Proteomes" id="UP001371456"/>
    </source>
</evidence>
<organism evidence="2 3">
    <name type="scientific">Solanum bulbocastanum</name>
    <name type="common">Wild potato</name>
    <dbReference type="NCBI Taxonomy" id="147425"/>
    <lineage>
        <taxon>Eukaryota</taxon>
        <taxon>Viridiplantae</taxon>
        <taxon>Streptophyta</taxon>
        <taxon>Embryophyta</taxon>
        <taxon>Tracheophyta</taxon>
        <taxon>Spermatophyta</taxon>
        <taxon>Magnoliopsida</taxon>
        <taxon>eudicotyledons</taxon>
        <taxon>Gunneridae</taxon>
        <taxon>Pentapetalae</taxon>
        <taxon>asterids</taxon>
        <taxon>lamiids</taxon>
        <taxon>Solanales</taxon>
        <taxon>Solanaceae</taxon>
        <taxon>Solanoideae</taxon>
        <taxon>Solaneae</taxon>
        <taxon>Solanum</taxon>
    </lineage>
</organism>
<dbReference type="InterPro" id="IPR019557">
    <property type="entry name" value="AminoTfrase-like_pln_mobile"/>
</dbReference>
<comment type="caution">
    <text evidence="2">The sequence shown here is derived from an EMBL/GenBank/DDBJ whole genome shotgun (WGS) entry which is preliminary data.</text>
</comment>
<dbReference type="Pfam" id="PF10536">
    <property type="entry name" value="PMD"/>
    <property type="match status" value="1"/>
</dbReference>
<evidence type="ECO:0000313" key="2">
    <source>
        <dbReference type="EMBL" id="KAK6784405.1"/>
    </source>
</evidence>
<dbReference type="AlphaFoldDB" id="A0AAN8Y984"/>
<feature type="domain" description="Aminotransferase-like plant mobile" evidence="1">
    <location>
        <begin position="2"/>
        <end position="77"/>
    </location>
</feature>
<keyword evidence="3" id="KW-1185">Reference proteome</keyword>
<reference evidence="2 3" key="1">
    <citation type="submission" date="2024-02" db="EMBL/GenBank/DDBJ databases">
        <title>de novo genome assembly of Solanum bulbocastanum strain 11H21.</title>
        <authorList>
            <person name="Hosaka A.J."/>
        </authorList>
    </citation>
    <scope>NUCLEOTIDE SEQUENCE [LARGE SCALE GENOMIC DNA]</scope>
    <source>
        <tissue evidence="2">Young leaves</tissue>
    </source>
</reference>
<protein>
    <recommendedName>
        <fullName evidence="1">Aminotransferase-like plant mobile domain-containing protein</fullName>
    </recommendedName>
</protein>